<dbReference type="AlphaFoldDB" id="A0AAE1G553"/>
<comment type="similarity">
    <text evidence="1">Belongs to the UPF0046 family.</text>
</comment>
<comment type="caution">
    <text evidence="3">The sequence shown here is derived from an EMBL/GenBank/DDBJ whole genome shotgun (WGS) entry which is preliminary data.</text>
</comment>
<evidence type="ECO:0000259" key="2">
    <source>
        <dbReference type="Pfam" id="PF00149"/>
    </source>
</evidence>
<evidence type="ECO:0000313" key="3">
    <source>
        <dbReference type="EMBL" id="KAK3885500.1"/>
    </source>
</evidence>
<dbReference type="EMBL" id="JAWQEG010000791">
    <property type="protein sequence ID" value="KAK3885500.1"/>
    <property type="molecule type" value="Genomic_DNA"/>
</dbReference>
<dbReference type="InterPro" id="IPR029052">
    <property type="entry name" value="Metallo-depent_PP-like"/>
</dbReference>
<dbReference type="InterPro" id="IPR004843">
    <property type="entry name" value="Calcineurin-like_PHP"/>
</dbReference>
<dbReference type="CDD" id="cd07379">
    <property type="entry name" value="MPP_239FB"/>
    <property type="match status" value="1"/>
</dbReference>
<feature type="domain" description="Calcineurin-like phosphoesterase" evidence="2">
    <location>
        <begin position="24"/>
        <end position="204"/>
    </location>
</feature>
<dbReference type="Pfam" id="PF00149">
    <property type="entry name" value="Metallophos"/>
    <property type="match status" value="1"/>
</dbReference>
<dbReference type="Proteomes" id="UP001286313">
    <property type="component" value="Unassembled WGS sequence"/>
</dbReference>
<sequence length="248" mass="27588">MSFPLSLPQACSMDTSSLPSDKVRFVCLSDTHGKTGLLPFPVPDGDILIHAGDFTMRGWPREGQEFNNWLGQLPQKHKLVIAGNHDGLLDSKLCARPTDPQTLLTNATYLQDESVTIYGIKIYGSPWIPEHTSLNSAFSLPRGKALREHWRAIPPDIDVLVTHGPPWGHCDLTCKGYNVGCKDLLEEVRDRVKPKFHVFGHFHEGYGKTKSDGTVFMNVSTCDTCYEPINPPIVFDLSLPSGYSKTPR</sequence>
<name>A0AAE1G553_PETCI</name>
<dbReference type="PANTHER" id="PTHR12905:SF0">
    <property type="entry name" value="CALCINEURIN-LIKE PHOSPHOESTERASE DOMAIN-CONTAINING PROTEIN"/>
    <property type="match status" value="1"/>
</dbReference>
<dbReference type="GO" id="GO:0016787">
    <property type="term" value="F:hydrolase activity"/>
    <property type="evidence" value="ECO:0007669"/>
    <property type="project" value="InterPro"/>
</dbReference>
<evidence type="ECO:0000313" key="4">
    <source>
        <dbReference type="Proteomes" id="UP001286313"/>
    </source>
</evidence>
<dbReference type="SUPFAM" id="SSF56300">
    <property type="entry name" value="Metallo-dependent phosphatases"/>
    <property type="match status" value="1"/>
</dbReference>
<dbReference type="Gene3D" id="3.60.21.10">
    <property type="match status" value="1"/>
</dbReference>
<evidence type="ECO:0000256" key="1">
    <source>
        <dbReference type="ARBA" id="ARBA00007993"/>
    </source>
</evidence>
<protein>
    <recommendedName>
        <fullName evidence="2">Calcineurin-like phosphoesterase domain-containing protein</fullName>
    </recommendedName>
</protein>
<keyword evidence="4" id="KW-1185">Reference proteome</keyword>
<proteinExistence type="inferred from homology"/>
<accession>A0AAE1G553</accession>
<dbReference type="InterPro" id="IPR051693">
    <property type="entry name" value="UPF0046_metallophosphoest"/>
</dbReference>
<gene>
    <name evidence="3" type="ORF">Pcinc_010241</name>
</gene>
<organism evidence="3 4">
    <name type="scientific">Petrolisthes cinctipes</name>
    <name type="common">Flat porcelain crab</name>
    <dbReference type="NCBI Taxonomy" id="88211"/>
    <lineage>
        <taxon>Eukaryota</taxon>
        <taxon>Metazoa</taxon>
        <taxon>Ecdysozoa</taxon>
        <taxon>Arthropoda</taxon>
        <taxon>Crustacea</taxon>
        <taxon>Multicrustacea</taxon>
        <taxon>Malacostraca</taxon>
        <taxon>Eumalacostraca</taxon>
        <taxon>Eucarida</taxon>
        <taxon>Decapoda</taxon>
        <taxon>Pleocyemata</taxon>
        <taxon>Anomura</taxon>
        <taxon>Galatheoidea</taxon>
        <taxon>Porcellanidae</taxon>
        <taxon>Petrolisthes</taxon>
    </lineage>
</organism>
<reference evidence="3" key="1">
    <citation type="submission" date="2023-10" db="EMBL/GenBank/DDBJ databases">
        <title>Genome assemblies of two species of porcelain crab, Petrolisthes cinctipes and Petrolisthes manimaculis (Anomura: Porcellanidae).</title>
        <authorList>
            <person name="Angst P."/>
        </authorList>
    </citation>
    <scope>NUCLEOTIDE SEQUENCE</scope>
    <source>
        <strain evidence="3">PB745_01</strain>
        <tissue evidence="3">Gill</tissue>
    </source>
</reference>
<dbReference type="PANTHER" id="PTHR12905">
    <property type="entry name" value="METALLOPHOSPHOESTERASE"/>
    <property type="match status" value="1"/>
</dbReference>